<dbReference type="Proteomes" id="UP000324800">
    <property type="component" value="Unassembled WGS sequence"/>
</dbReference>
<name>A0A5J4VFN5_9EUKA</name>
<dbReference type="EMBL" id="SNRW01007363">
    <property type="protein sequence ID" value="KAA6381367.1"/>
    <property type="molecule type" value="Genomic_DNA"/>
</dbReference>
<dbReference type="AlphaFoldDB" id="A0A5J4VFN5"/>
<accession>A0A5J4VFN5</accession>
<proteinExistence type="predicted"/>
<comment type="caution">
    <text evidence="1">The sequence shown here is derived from an EMBL/GenBank/DDBJ whole genome shotgun (WGS) entry which is preliminary data.</text>
</comment>
<evidence type="ECO:0000313" key="2">
    <source>
        <dbReference type="Proteomes" id="UP000324800"/>
    </source>
</evidence>
<reference evidence="1 2" key="1">
    <citation type="submission" date="2019-03" db="EMBL/GenBank/DDBJ databases">
        <title>Single cell metagenomics reveals metabolic interactions within the superorganism composed of flagellate Streblomastix strix and complex community of Bacteroidetes bacteria on its surface.</title>
        <authorList>
            <person name="Treitli S.C."/>
            <person name="Kolisko M."/>
            <person name="Husnik F."/>
            <person name="Keeling P."/>
            <person name="Hampl V."/>
        </authorList>
    </citation>
    <scope>NUCLEOTIDE SEQUENCE [LARGE SCALE GENOMIC DNA]</scope>
    <source>
        <strain evidence="1">ST1C</strain>
    </source>
</reference>
<protein>
    <submittedName>
        <fullName evidence="1">Uncharacterized protein</fullName>
    </submittedName>
</protein>
<sequence length="144" mass="16980">MFDLEYRNRRQMKCNNVEWRIELKISINDWCFLEAIYTSSGNAIDVNAFENSSIEAKKKNQQQRVNQKSLIGCRAVTGITDEQDISFCFEIMNETDQYINERDLLHSSCSVIRYIEKERPNSDGSNGRVETLVFWNYNYLNVQQ</sequence>
<organism evidence="1 2">
    <name type="scientific">Streblomastix strix</name>
    <dbReference type="NCBI Taxonomy" id="222440"/>
    <lineage>
        <taxon>Eukaryota</taxon>
        <taxon>Metamonada</taxon>
        <taxon>Preaxostyla</taxon>
        <taxon>Oxymonadida</taxon>
        <taxon>Streblomastigidae</taxon>
        <taxon>Streblomastix</taxon>
    </lineage>
</organism>
<gene>
    <name evidence="1" type="ORF">EZS28_023105</name>
</gene>
<evidence type="ECO:0000313" key="1">
    <source>
        <dbReference type="EMBL" id="KAA6381367.1"/>
    </source>
</evidence>